<dbReference type="GO" id="GO:0000214">
    <property type="term" value="C:tRNA-intron endonuclease complex"/>
    <property type="evidence" value="ECO:0007669"/>
    <property type="project" value="TreeGrafter"/>
</dbReference>
<dbReference type="Pfam" id="PF12928">
    <property type="entry name" value="tRNA_int_end_N2"/>
    <property type="match status" value="1"/>
</dbReference>
<dbReference type="InterPro" id="IPR024337">
    <property type="entry name" value="tRNA_splic_suSen54"/>
</dbReference>
<dbReference type="OrthoDB" id="408683at2759"/>
<evidence type="ECO:0000259" key="4">
    <source>
        <dbReference type="Pfam" id="PF12928"/>
    </source>
</evidence>
<dbReference type="AlphaFoldDB" id="A0A0D7BQI4"/>
<dbReference type="InterPro" id="IPR024336">
    <property type="entry name" value="tRNA_splic_suSen54_N"/>
</dbReference>
<evidence type="ECO:0000256" key="3">
    <source>
        <dbReference type="SAM" id="MobiDB-lite"/>
    </source>
</evidence>
<evidence type="ECO:0000256" key="1">
    <source>
        <dbReference type="ARBA" id="ARBA00005736"/>
    </source>
</evidence>
<dbReference type="STRING" id="1314674.A0A0D7BQI4"/>
<keyword evidence="2" id="KW-0819">tRNA processing</keyword>
<feature type="compositionally biased region" description="Acidic residues" evidence="3">
    <location>
        <begin position="17"/>
        <end position="29"/>
    </location>
</feature>
<feature type="compositionally biased region" description="Basic and acidic residues" evidence="3">
    <location>
        <begin position="46"/>
        <end position="61"/>
    </location>
</feature>
<sequence>MDDDLQKPTSELKPLNADEENNSEDEEERPDWLKLIPQSQRPVIPKRGEKAHEPTGQHGKETNLQAHLLQRARNAMFDAIRTPLSAWNKTVSAGEWIPDERRVKVTYARGGHFQSLGWKNWILPEEALYLVERGSLICTTPAGAPMSVQQAYSTMIGEELTLEAFQVYAYLKRLGYILTRFDPPFSDYPVVPLTPARPPPSGPSLLDRVKRIFISIFAPLLPSYASLFRTMRSRVVAPLTPTSLRLPPPPSTTPYTPLWNLYKPQNNTPFKKSSPGPAPWQLVVINARTTPMPTLQELTALFDIAPPSEIPPPKIPPKLRPAPKFQWFKPQTWFAKPSLPPRNPFVGLRAGKKTAVIAVVDTGNVGFFRFMQGAFEEVEMHANDI</sequence>
<gene>
    <name evidence="5" type="ORF">CYLTODRAFT_486032</name>
</gene>
<comment type="similarity">
    <text evidence="1">Belongs to the SEN54 family.</text>
</comment>
<dbReference type="Proteomes" id="UP000054007">
    <property type="component" value="Unassembled WGS sequence"/>
</dbReference>
<feature type="domain" description="tRNA-splicing endonuclease subunit Sen54 N-terminal" evidence="4">
    <location>
        <begin position="78"/>
        <end position="139"/>
    </location>
</feature>
<evidence type="ECO:0000256" key="2">
    <source>
        <dbReference type="ARBA" id="ARBA00022694"/>
    </source>
</evidence>
<name>A0A0D7BQI4_9AGAR</name>
<dbReference type="PANTHER" id="PTHR21027">
    <property type="entry name" value="TRNA-SPLICING ENDONUCLEASE SUBUNIT SEN54"/>
    <property type="match status" value="1"/>
</dbReference>
<accession>A0A0D7BQI4</accession>
<dbReference type="EMBL" id="KN880440">
    <property type="protein sequence ID" value="KIY72793.1"/>
    <property type="molecule type" value="Genomic_DNA"/>
</dbReference>
<keyword evidence="6" id="KW-1185">Reference proteome</keyword>
<dbReference type="PANTHER" id="PTHR21027:SF1">
    <property type="entry name" value="TRNA-SPLICING ENDONUCLEASE SUBUNIT SEN54"/>
    <property type="match status" value="1"/>
</dbReference>
<protein>
    <recommendedName>
        <fullName evidence="4">tRNA-splicing endonuclease subunit Sen54 N-terminal domain-containing protein</fullName>
    </recommendedName>
</protein>
<organism evidence="5 6">
    <name type="scientific">Cylindrobasidium torrendii FP15055 ss-10</name>
    <dbReference type="NCBI Taxonomy" id="1314674"/>
    <lineage>
        <taxon>Eukaryota</taxon>
        <taxon>Fungi</taxon>
        <taxon>Dikarya</taxon>
        <taxon>Basidiomycota</taxon>
        <taxon>Agaricomycotina</taxon>
        <taxon>Agaricomycetes</taxon>
        <taxon>Agaricomycetidae</taxon>
        <taxon>Agaricales</taxon>
        <taxon>Marasmiineae</taxon>
        <taxon>Physalacriaceae</taxon>
        <taxon>Cylindrobasidium</taxon>
    </lineage>
</organism>
<dbReference type="GO" id="GO:0000379">
    <property type="term" value="P:tRNA-type intron splice site recognition and cleavage"/>
    <property type="evidence" value="ECO:0007669"/>
    <property type="project" value="TreeGrafter"/>
</dbReference>
<proteinExistence type="inferred from homology"/>
<evidence type="ECO:0000313" key="5">
    <source>
        <dbReference type="EMBL" id="KIY72793.1"/>
    </source>
</evidence>
<evidence type="ECO:0000313" key="6">
    <source>
        <dbReference type="Proteomes" id="UP000054007"/>
    </source>
</evidence>
<reference evidence="5 6" key="1">
    <citation type="journal article" date="2015" name="Fungal Genet. Biol.">
        <title>Evolution of novel wood decay mechanisms in Agaricales revealed by the genome sequences of Fistulina hepatica and Cylindrobasidium torrendii.</title>
        <authorList>
            <person name="Floudas D."/>
            <person name="Held B.W."/>
            <person name="Riley R."/>
            <person name="Nagy L.G."/>
            <person name="Koehler G."/>
            <person name="Ransdell A.S."/>
            <person name="Younus H."/>
            <person name="Chow J."/>
            <person name="Chiniquy J."/>
            <person name="Lipzen A."/>
            <person name="Tritt A."/>
            <person name="Sun H."/>
            <person name="Haridas S."/>
            <person name="LaButti K."/>
            <person name="Ohm R.A."/>
            <person name="Kues U."/>
            <person name="Blanchette R.A."/>
            <person name="Grigoriev I.V."/>
            <person name="Minto R.E."/>
            <person name="Hibbett D.S."/>
        </authorList>
    </citation>
    <scope>NUCLEOTIDE SEQUENCE [LARGE SCALE GENOMIC DNA]</scope>
    <source>
        <strain evidence="5 6">FP15055 ss-10</strain>
    </source>
</reference>
<feature type="region of interest" description="Disordered" evidence="3">
    <location>
        <begin position="1"/>
        <end position="62"/>
    </location>
</feature>